<evidence type="ECO:0000256" key="2">
    <source>
        <dbReference type="ARBA" id="ARBA00012438"/>
    </source>
</evidence>
<dbReference type="EC" id="2.7.13.3" evidence="2"/>
<dbReference type="InterPro" id="IPR036890">
    <property type="entry name" value="HATPase_C_sf"/>
</dbReference>
<keyword evidence="5" id="KW-1185">Reference proteome</keyword>
<dbReference type="InParanoid" id="A0A1Y5R8G7"/>
<organism evidence="4 5">
    <name type="scientific">Oceanibacterium hippocampi</name>
    <dbReference type="NCBI Taxonomy" id="745714"/>
    <lineage>
        <taxon>Bacteria</taxon>
        <taxon>Pseudomonadati</taxon>
        <taxon>Pseudomonadota</taxon>
        <taxon>Alphaproteobacteria</taxon>
        <taxon>Sneathiellales</taxon>
        <taxon>Sneathiellaceae</taxon>
        <taxon>Oceanibacterium</taxon>
    </lineage>
</organism>
<dbReference type="OrthoDB" id="9764438at2"/>
<protein>
    <recommendedName>
        <fullName evidence="2">histidine kinase</fullName>
        <ecNumber evidence="2">2.7.13.3</ecNumber>
    </recommendedName>
</protein>
<accession>A0A1Y5R8G7</accession>
<evidence type="ECO:0000313" key="5">
    <source>
        <dbReference type="Proteomes" id="UP000193200"/>
    </source>
</evidence>
<dbReference type="EMBL" id="FWFR01000001">
    <property type="protein sequence ID" value="SLN11599.1"/>
    <property type="molecule type" value="Genomic_DNA"/>
</dbReference>
<dbReference type="InterPro" id="IPR003661">
    <property type="entry name" value="HisK_dim/P_dom"/>
</dbReference>
<dbReference type="CDD" id="cd00082">
    <property type="entry name" value="HisKA"/>
    <property type="match status" value="1"/>
</dbReference>
<dbReference type="CDD" id="cd00130">
    <property type="entry name" value="PAS"/>
    <property type="match status" value="1"/>
</dbReference>
<dbReference type="SUPFAM" id="SSF55785">
    <property type="entry name" value="PYP-like sensor domain (PAS domain)"/>
    <property type="match status" value="1"/>
</dbReference>
<evidence type="ECO:0000256" key="1">
    <source>
        <dbReference type="ARBA" id="ARBA00000085"/>
    </source>
</evidence>
<dbReference type="InterPro" id="IPR035965">
    <property type="entry name" value="PAS-like_dom_sf"/>
</dbReference>
<dbReference type="Gene3D" id="3.30.565.10">
    <property type="entry name" value="Histidine kinase-like ATPase, C-terminal domain"/>
    <property type="match status" value="1"/>
</dbReference>
<reference evidence="4 5" key="1">
    <citation type="submission" date="2017-03" db="EMBL/GenBank/DDBJ databases">
        <authorList>
            <person name="Afonso C.L."/>
            <person name="Miller P.J."/>
            <person name="Scott M.A."/>
            <person name="Spackman E."/>
            <person name="Goraichik I."/>
            <person name="Dimitrov K.M."/>
            <person name="Suarez D.L."/>
            <person name="Swayne D.E."/>
        </authorList>
    </citation>
    <scope>NUCLEOTIDE SEQUENCE [LARGE SCALE GENOMIC DNA]</scope>
    <source>
        <strain evidence="4 5">CECT 7691</strain>
    </source>
</reference>
<evidence type="ECO:0000313" key="4">
    <source>
        <dbReference type="EMBL" id="SLN11599.1"/>
    </source>
</evidence>
<gene>
    <name evidence="4" type="ORF">OCH7691_00100</name>
</gene>
<proteinExistence type="predicted"/>
<name>A0A1Y5R8G7_9PROT</name>
<dbReference type="AlphaFoldDB" id="A0A1Y5R8G7"/>
<dbReference type="RefSeq" id="WP_085881475.1">
    <property type="nucleotide sequence ID" value="NZ_FWFR01000001.1"/>
</dbReference>
<dbReference type="GO" id="GO:0000155">
    <property type="term" value="F:phosphorelay sensor kinase activity"/>
    <property type="evidence" value="ECO:0007669"/>
    <property type="project" value="InterPro"/>
</dbReference>
<dbReference type="Proteomes" id="UP000193200">
    <property type="component" value="Unassembled WGS sequence"/>
</dbReference>
<feature type="domain" description="PAS" evidence="3">
    <location>
        <begin position="18"/>
        <end position="52"/>
    </location>
</feature>
<evidence type="ECO:0000259" key="3">
    <source>
        <dbReference type="Pfam" id="PF13188"/>
    </source>
</evidence>
<comment type="catalytic activity">
    <reaction evidence="1">
        <text>ATP + protein L-histidine = ADP + protein N-phospho-L-histidine.</text>
        <dbReference type="EC" id="2.7.13.3"/>
    </reaction>
</comment>
<sequence length="455" mass="47791">MREDGNSLGPLPAAIWQALPVGICLCDGQGRLVAWNARAERLFGEHALRLRMTLVRAGETQPVHMGADGAPLRLTRLEPSVDGLPVAWLVMGTESESVDATQLLLTANHDLLQPMQAARMFLGALAFRLSGPEREILAKSQAALRQAEERLADVVAMARLESGMLSFEIAPVDIGGLLASLADAARDWPKVRPCEIRVVPVAQSVKADGAVLERIVSRLLDCALTAAAGRILLGARRNGERPRIVIAFDVGDTGRLAALREGLAEAGNGAGGSDRAVDIAPAWRLARAMDFRIAFVSRGATAAYLLTAGTALDASTDATAIPEAPPSAARTEGQAGRARIIGLAAAETETCAGILRGLGYSVRTASRDDGGGGAGDRCELLVGAAGALGLAGAETDTMTAYSAEIVIPVFDHDDLAGQRRAIAQGYPVLKFPLAAGKLRALVRYLRSRGIRRQPV</sequence>
<dbReference type="Pfam" id="PF13188">
    <property type="entry name" value="PAS_8"/>
    <property type="match status" value="1"/>
</dbReference>
<dbReference type="InterPro" id="IPR000014">
    <property type="entry name" value="PAS"/>
</dbReference>